<evidence type="ECO:0000313" key="2">
    <source>
        <dbReference type="Proteomes" id="UP000199645"/>
    </source>
</evidence>
<sequence>MSGQPNAELAYRVLDHIDAHPEQHDQGTWIRFDTDCGTVACFAGWTCLLAGDTPATPVITLHNEVSRVTVVEDGNDDHAHDRSVKYRAAELLGLYSGEWRQLFYVGNRAALGRVVAEIFGPRPDDTGGCPPGGCIPNFCVGADDCRREYDSNGDVIYDEDDLPPNAGSAS</sequence>
<proteinExistence type="predicted"/>
<dbReference type="OrthoDB" id="4274942at2"/>
<reference evidence="1 2" key="1">
    <citation type="submission" date="2016-10" db="EMBL/GenBank/DDBJ databases">
        <authorList>
            <person name="de Groot N.N."/>
        </authorList>
    </citation>
    <scope>NUCLEOTIDE SEQUENCE [LARGE SCALE GENOMIC DNA]</scope>
    <source>
        <strain evidence="1 2">DSM 43019</strain>
    </source>
</reference>
<keyword evidence="2" id="KW-1185">Reference proteome</keyword>
<dbReference type="Proteomes" id="UP000199645">
    <property type="component" value="Unassembled WGS sequence"/>
</dbReference>
<evidence type="ECO:0000313" key="1">
    <source>
        <dbReference type="EMBL" id="SFE52489.1"/>
    </source>
</evidence>
<gene>
    <name evidence="1" type="ORF">SAMN05421541_102173</name>
</gene>
<name>A0A1I2B8U4_9ACTN</name>
<dbReference type="AlphaFoldDB" id="A0A1I2B8U4"/>
<dbReference type="STRING" id="35752.SAMN05421541_102173"/>
<dbReference type="EMBL" id="FONV01000002">
    <property type="protein sequence ID" value="SFE52489.1"/>
    <property type="molecule type" value="Genomic_DNA"/>
</dbReference>
<accession>A0A1I2B8U4</accession>
<protein>
    <submittedName>
        <fullName evidence="1">Uncharacterized protein</fullName>
    </submittedName>
</protein>
<organism evidence="1 2">
    <name type="scientific">Actinoplanes philippinensis</name>
    <dbReference type="NCBI Taxonomy" id="35752"/>
    <lineage>
        <taxon>Bacteria</taxon>
        <taxon>Bacillati</taxon>
        <taxon>Actinomycetota</taxon>
        <taxon>Actinomycetes</taxon>
        <taxon>Micromonosporales</taxon>
        <taxon>Micromonosporaceae</taxon>
        <taxon>Actinoplanes</taxon>
    </lineage>
</organism>
<dbReference type="RefSeq" id="WP_093610256.1">
    <property type="nucleotide sequence ID" value="NZ_BOMT01000016.1"/>
</dbReference>